<proteinExistence type="predicted"/>
<dbReference type="InterPro" id="IPR041726">
    <property type="entry name" value="ACAD10_11_N"/>
</dbReference>
<dbReference type="GO" id="GO:0004672">
    <property type="term" value="F:protein kinase activity"/>
    <property type="evidence" value="ECO:0007669"/>
    <property type="project" value="InterPro"/>
</dbReference>
<organism evidence="2 3">
    <name type="scientific">Nitzschia inconspicua</name>
    <dbReference type="NCBI Taxonomy" id="303405"/>
    <lineage>
        <taxon>Eukaryota</taxon>
        <taxon>Sar</taxon>
        <taxon>Stramenopiles</taxon>
        <taxon>Ochrophyta</taxon>
        <taxon>Bacillariophyta</taxon>
        <taxon>Bacillariophyceae</taxon>
        <taxon>Bacillariophycidae</taxon>
        <taxon>Bacillariales</taxon>
        <taxon>Bacillariaceae</taxon>
        <taxon>Nitzschia</taxon>
    </lineage>
</organism>
<evidence type="ECO:0000313" key="2">
    <source>
        <dbReference type="EMBL" id="KAG7345904.1"/>
    </source>
</evidence>
<evidence type="ECO:0000259" key="1">
    <source>
        <dbReference type="Pfam" id="PF01636"/>
    </source>
</evidence>
<comment type="caution">
    <text evidence="2">The sequence shown here is derived from an EMBL/GenBank/DDBJ whole genome shotgun (WGS) entry which is preliminary data.</text>
</comment>
<feature type="domain" description="Aminoglycoside phosphotransferase" evidence="1">
    <location>
        <begin position="67"/>
        <end position="339"/>
    </location>
</feature>
<dbReference type="CDD" id="cd05154">
    <property type="entry name" value="ACAD10_11_N-like"/>
    <property type="match status" value="1"/>
</dbReference>
<dbReference type="Pfam" id="PF01636">
    <property type="entry name" value="APH"/>
    <property type="match status" value="1"/>
</dbReference>
<dbReference type="Proteomes" id="UP000693970">
    <property type="component" value="Unassembled WGS sequence"/>
</dbReference>
<dbReference type="PANTHER" id="PTHR47829">
    <property type="entry name" value="HYDROLASE, PUTATIVE (AFU_ORTHOLOGUE AFUA_1G12880)-RELATED"/>
    <property type="match status" value="1"/>
</dbReference>
<dbReference type="EMBL" id="JAGRRH010000021">
    <property type="protein sequence ID" value="KAG7345904.1"/>
    <property type="molecule type" value="Genomic_DNA"/>
</dbReference>
<protein>
    <submittedName>
        <fullName evidence="2">Aminoglycoside phosphotransferase</fullName>
    </submittedName>
</protein>
<dbReference type="PROSITE" id="PS00108">
    <property type="entry name" value="PROTEIN_KINASE_ST"/>
    <property type="match status" value="1"/>
</dbReference>
<name>A0A9K3KLG2_9STRA</name>
<dbReference type="InterPro" id="IPR052898">
    <property type="entry name" value="ACAD10-like"/>
</dbReference>
<dbReference type="InterPro" id="IPR008271">
    <property type="entry name" value="Ser/Thr_kinase_AS"/>
</dbReference>
<accession>A0A9K3KLG2</accession>
<keyword evidence="3" id="KW-1185">Reference proteome</keyword>
<dbReference type="PANTHER" id="PTHR47829:SF1">
    <property type="entry name" value="HAD FAMILY PHOSPHATASE"/>
    <property type="match status" value="1"/>
</dbReference>
<dbReference type="AlphaFoldDB" id="A0A9K3KLG2"/>
<reference evidence="2" key="2">
    <citation type="submission" date="2021-04" db="EMBL/GenBank/DDBJ databases">
        <authorList>
            <person name="Podell S."/>
        </authorList>
    </citation>
    <scope>NUCLEOTIDE SEQUENCE</scope>
    <source>
        <strain evidence="2">Hildebrandi</strain>
    </source>
</reference>
<evidence type="ECO:0000313" key="3">
    <source>
        <dbReference type="Proteomes" id="UP000693970"/>
    </source>
</evidence>
<gene>
    <name evidence="2" type="ORF">IV203_004971</name>
</gene>
<sequence length="441" mass="49237">MMPKQQQQKQQADGQVTTVVRQSLDLVRLSQWMSSNKELSERLQFHPISAFLGRDGSDPSTLYQAMTVRQFGFGQSNPTYLIRIQVPPNTNDDGMVTFHAVLRKKPISVAHPSAHALHREFRVLQALQKHNNDIGIDIEQQQPQRRRVPIPCPYAYCQDSTVLGSEFYLMEYVPGRIYTDSTLPDMSNTDRAQAYQSVIQVLANLHTVDVTSVGLQTYGKGGQQRYVQRQLQQLTTISRKQAELLSQQTASPELENLAQQLADYAPMCPNEAGGGGGTGGGSLLHGDFKIDNVVFHPTEPRVIAILDWELSTVGDPLCDVANLSMMYLMPRRRDTRLAAISGIAGLNVQELAIPTRSELWEHYCQQRQLSWKDLQPWVGFYLAFVTFKNAVIVQGVAQRVKAGVASSATAKEVAKTLPMIVQVAQSILDTEVRPVLHKSRL</sequence>
<dbReference type="OrthoDB" id="191037at2759"/>
<reference evidence="2" key="1">
    <citation type="journal article" date="2021" name="Sci. Rep.">
        <title>Diploid genomic architecture of Nitzschia inconspicua, an elite biomass production diatom.</title>
        <authorList>
            <person name="Oliver A."/>
            <person name="Podell S."/>
            <person name="Pinowska A."/>
            <person name="Traller J.C."/>
            <person name="Smith S.R."/>
            <person name="McClure R."/>
            <person name="Beliaev A."/>
            <person name="Bohutskyi P."/>
            <person name="Hill E.A."/>
            <person name="Rabines A."/>
            <person name="Zheng H."/>
            <person name="Allen L.Z."/>
            <person name="Kuo A."/>
            <person name="Grigoriev I.V."/>
            <person name="Allen A.E."/>
            <person name="Hazlebeck D."/>
            <person name="Allen E.E."/>
        </authorList>
    </citation>
    <scope>NUCLEOTIDE SEQUENCE</scope>
    <source>
        <strain evidence="2">Hildebrandi</strain>
    </source>
</reference>
<dbReference type="InterPro" id="IPR002575">
    <property type="entry name" value="Aminoglycoside_PTrfase"/>
</dbReference>